<dbReference type="Gene3D" id="2.102.10.10">
    <property type="entry name" value="Rieske [2Fe-2S] iron-sulphur domain"/>
    <property type="match status" value="1"/>
</dbReference>
<evidence type="ECO:0000313" key="9">
    <source>
        <dbReference type="EMBL" id="RMA82300.1"/>
    </source>
</evidence>
<dbReference type="SUPFAM" id="SSF50022">
    <property type="entry name" value="ISP domain"/>
    <property type="match status" value="1"/>
</dbReference>
<comment type="caution">
    <text evidence="9">The sequence shown here is derived from an EMBL/GenBank/DDBJ whole genome shotgun (WGS) entry which is preliminary data.</text>
</comment>
<evidence type="ECO:0000256" key="6">
    <source>
        <dbReference type="ARBA" id="ARBA00023014"/>
    </source>
</evidence>
<organism evidence="9 10">
    <name type="scientific">Umboniibacter marinipuniceus</name>
    <dbReference type="NCBI Taxonomy" id="569599"/>
    <lineage>
        <taxon>Bacteria</taxon>
        <taxon>Pseudomonadati</taxon>
        <taxon>Pseudomonadota</taxon>
        <taxon>Gammaproteobacteria</taxon>
        <taxon>Cellvibrionales</taxon>
        <taxon>Cellvibrionaceae</taxon>
        <taxon>Umboniibacter</taxon>
    </lineage>
</organism>
<evidence type="ECO:0000259" key="8">
    <source>
        <dbReference type="PROSITE" id="PS51296"/>
    </source>
</evidence>
<dbReference type="GO" id="GO:0004497">
    <property type="term" value="F:monooxygenase activity"/>
    <property type="evidence" value="ECO:0007669"/>
    <property type="project" value="UniProtKB-KW"/>
</dbReference>
<dbReference type="Proteomes" id="UP000267187">
    <property type="component" value="Unassembled WGS sequence"/>
</dbReference>
<sequence>MSTFDPIIASDYILPEILSLEDQAVFAKSWHLVGCANDLSQHGDFFVTHIGQESVVVINDRGALRALSNICRHRGHPLLTGSGNTQQISCPYHSWRYQTDGQLLRAPNAKRVANFSTADICLPSYAVRREQDLIWVCLAQDEPFPAHQLARVSEEIYERLGPLSALNSLTQSEYYIAANWKVVMDNYLECYHCGVGHKSFCEVMALPSYHGSADGCWSLQTAHYTGTIPLPLNSPKEWAFFSFYPNMIINITPGVRQINFMQVVPVSAEQTLVKLRTWRDGEENALTALLANVILDVKREDIAYCEAVQRGYHSASFTQGIVMADESGGPLSELAVLHFHQWLKHRMPS</sequence>
<keyword evidence="2" id="KW-0001">2Fe-2S</keyword>
<dbReference type="PROSITE" id="PS51296">
    <property type="entry name" value="RIESKE"/>
    <property type="match status" value="1"/>
</dbReference>
<dbReference type="GO" id="GO:0005506">
    <property type="term" value="F:iron ion binding"/>
    <property type="evidence" value="ECO:0007669"/>
    <property type="project" value="InterPro"/>
</dbReference>
<dbReference type="Gene3D" id="3.90.380.10">
    <property type="entry name" value="Naphthalene 1,2-dioxygenase Alpha Subunit, Chain A, domain 1"/>
    <property type="match status" value="2"/>
</dbReference>
<comment type="cofactor">
    <cofactor evidence="1">
        <name>Fe cation</name>
        <dbReference type="ChEBI" id="CHEBI:24875"/>
    </cofactor>
</comment>
<dbReference type="CDD" id="cd03469">
    <property type="entry name" value="Rieske_RO_Alpha_N"/>
    <property type="match status" value="1"/>
</dbReference>
<keyword evidence="3" id="KW-0479">Metal-binding</keyword>
<keyword evidence="4" id="KW-0560">Oxidoreductase</keyword>
<dbReference type="InterPro" id="IPR036922">
    <property type="entry name" value="Rieske_2Fe-2S_sf"/>
</dbReference>
<dbReference type="Pfam" id="PF00848">
    <property type="entry name" value="Ring_hydroxyl_A"/>
    <property type="match status" value="1"/>
</dbReference>
<name>A0A3M0ABM5_9GAMM</name>
<proteinExistence type="predicted"/>
<accession>A0A3M0ABM5</accession>
<dbReference type="PROSITE" id="PS00570">
    <property type="entry name" value="RING_HYDROXYL_ALPHA"/>
    <property type="match status" value="1"/>
</dbReference>
<protein>
    <submittedName>
        <fullName evidence="9">Choline monooxygenase</fullName>
    </submittedName>
</protein>
<keyword evidence="10" id="KW-1185">Reference proteome</keyword>
<dbReference type="AlphaFoldDB" id="A0A3M0ABM5"/>
<dbReference type="Pfam" id="PF00355">
    <property type="entry name" value="Rieske"/>
    <property type="match status" value="1"/>
</dbReference>
<dbReference type="GO" id="GO:0051537">
    <property type="term" value="F:2 iron, 2 sulfur cluster binding"/>
    <property type="evidence" value="ECO:0007669"/>
    <property type="project" value="UniProtKB-KW"/>
</dbReference>
<dbReference type="SUPFAM" id="SSF55961">
    <property type="entry name" value="Bet v1-like"/>
    <property type="match status" value="1"/>
</dbReference>
<feature type="domain" description="Rieske" evidence="8">
    <location>
        <begin position="30"/>
        <end position="136"/>
    </location>
</feature>
<keyword evidence="7" id="KW-0520">NAD</keyword>
<dbReference type="InterPro" id="IPR015881">
    <property type="entry name" value="ARHD_Rieske_2Fe_2S"/>
</dbReference>
<dbReference type="EMBL" id="REFJ01000001">
    <property type="protein sequence ID" value="RMA82300.1"/>
    <property type="molecule type" value="Genomic_DNA"/>
</dbReference>
<keyword evidence="5" id="KW-0408">Iron</keyword>
<dbReference type="InterPro" id="IPR001663">
    <property type="entry name" value="Rng_hydr_dOase-A"/>
</dbReference>
<dbReference type="PANTHER" id="PTHR43756:SF5">
    <property type="entry name" value="CHOLINE MONOOXYGENASE, CHLOROPLASTIC"/>
    <property type="match status" value="1"/>
</dbReference>
<dbReference type="InterPro" id="IPR015879">
    <property type="entry name" value="Ring_hydroxy_dOase_asu_C_dom"/>
</dbReference>
<dbReference type="PRINTS" id="PR00090">
    <property type="entry name" value="RNGDIOXGNASE"/>
</dbReference>
<evidence type="ECO:0000313" key="10">
    <source>
        <dbReference type="Proteomes" id="UP000267187"/>
    </source>
</evidence>
<evidence type="ECO:0000256" key="2">
    <source>
        <dbReference type="ARBA" id="ARBA00022714"/>
    </source>
</evidence>
<dbReference type="PANTHER" id="PTHR43756">
    <property type="entry name" value="CHOLINE MONOOXYGENASE, CHLOROPLASTIC"/>
    <property type="match status" value="1"/>
</dbReference>
<evidence type="ECO:0000256" key="5">
    <source>
        <dbReference type="ARBA" id="ARBA00023004"/>
    </source>
</evidence>
<evidence type="ECO:0000256" key="3">
    <source>
        <dbReference type="ARBA" id="ARBA00022723"/>
    </source>
</evidence>
<evidence type="ECO:0000256" key="1">
    <source>
        <dbReference type="ARBA" id="ARBA00001962"/>
    </source>
</evidence>
<reference evidence="9 10" key="1">
    <citation type="submission" date="2018-10" db="EMBL/GenBank/DDBJ databases">
        <title>Genomic Encyclopedia of Type Strains, Phase IV (KMG-IV): sequencing the most valuable type-strain genomes for metagenomic binning, comparative biology and taxonomic classification.</title>
        <authorList>
            <person name="Goeker M."/>
        </authorList>
    </citation>
    <scope>NUCLEOTIDE SEQUENCE [LARGE SCALE GENOMIC DNA]</scope>
    <source>
        <strain evidence="9 10">DSM 25080</strain>
    </source>
</reference>
<evidence type="ECO:0000256" key="7">
    <source>
        <dbReference type="ARBA" id="ARBA00023027"/>
    </source>
</evidence>
<keyword evidence="6" id="KW-0411">Iron-sulfur</keyword>
<evidence type="ECO:0000256" key="4">
    <source>
        <dbReference type="ARBA" id="ARBA00023002"/>
    </source>
</evidence>
<keyword evidence="9" id="KW-0503">Monooxygenase</keyword>
<dbReference type="InterPro" id="IPR017941">
    <property type="entry name" value="Rieske_2Fe-2S"/>
</dbReference>
<gene>
    <name evidence="9" type="ORF">DFR27_0248</name>
</gene>